<dbReference type="RefSeq" id="WP_132693632.1">
    <property type="nucleotide sequence ID" value="NZ_SLVM01000003.1"/>
</dbReference>
<reference evidence="2 3" key="1">
    <citation type="submission" date="2019-03" db="EMBL/GenBank/DDBJ databases">
        <title>Genomic Encyclopedia of Type Strains, Phase IV (KMG-IV): sequencing the most valuable type-strain genomes for metagenomic binning, comparative biology and taxonomic classification.</title>
        <authorList>
            <person name="Goeker M."/>
        </authorList>
    </citation>
    <scope>NUCLEOTIDE SEQUENCE [LARGE SCALE GENOMIC DNA]</scope>
    <source>
        <strain evidence="2 3">DSM 21153</strain>
    </source>
</reference>
<evidence type="ECO:0000313" key="2">
    <source>
        <dbReference type="EMBL" id="TCM87131.1"/>
    </source>
</evidence>
<feature type="coiled-coil region" evidence="1">
    <location>
        <begin position="38"/>
        <end position="69"/>
    </location>
</feature>
<proteinExistence type="predicted"/>
<protein>
    <submittedName>
        <fullName evidence="2">Uncharacterized protein</fullName>
    </submittedName>
</protein>
<accession>A0A4R1Z0N3</accession>
<name>A0A4R1Z0N3_9RHOB</name>
<keyword evidence="1" id="KW-0175">Coiled coil</keyword>
<evidence type="ECO:0000313" key="3">
    <source>
        <dbReference type="Proteomes" id="UP000295277"/>
    </source>
</evidence>
<organism evidence="2 3">
    <name type="scientific">Rhodovulum steppense</name>
    <dbReference type="NCBI Taxonomy" id="540251"/>
    <lineage>
        <taxon>Bacteria</taxon>
        <taxon>Pseudomonadati</taxon>
        <taxon>Pseudomonadota</taxon>
        <taxon>Alphaproteobacteria</taxon>
        <taxon>Rhodobacterales</taxon>
        <taxon>Paracoccaceae</taxon>
        <taxon>Rhodovulum</taxon>
    </lineage>
</organism>
<dbReference type="EMBL" id="SLVM01000003">
    <property type="protein sequence ID" value="TCM87131.1"/>
    <property type="molecule type" value="Genomic_DNA"/>
</dbReference>
<dbReference type="Proteomes" id="UP000295277">
    <property type="component" value="Unassembled WGS sequence"/>
</dbReference>
<keyword evidence="3" id="KW-1185">Reference proteome</keyword>
<comment type="caution">
    <text evidence="2">The sequence shown here is derived from an EMBL/GenBank/DDBJ whole genome shotgun (WGS) entry which is preliminary data.</text>
</comment>
<sequence>MIALICLALATPLQAEMGGEDYRSGAGALSAEERAAARARLAEQIAAERARAEEAARRASEDAARLAAERAALPRAERLIEARCRTCHDRARSTPRGWGHWAGPSR</sequence>
<gene>
    <name evidence="2" type="ORF">EV216_103209</name>
</gene>
<dbReference type="AlphaFoldDB" id="A0A4R1Z0N3"/>
<evidence type="ECO:0000256" key="1">
    <source>
        <dbReference type="SAM" id="Coils"/>
    </source>
</evidence>